<dbReference type="RefSeq" id="WP_115307520.1">
    <property type="nucleotide sequence ID" value="NZ_CP091516.1"/>
</dbReference>
<accession>A0A377R061</accession>
<dbReference type="EMBL" id="UGJJ01000001">
    <property type="protein sequence ID" value="STR00218.1"/>
    <property type="molecule type" value="Genomic_DNA"/>
</dbReference>
<gene>
    <name evidence="2" type="ORF">NCTC13336_00415</name>
</gene>
<dbReference type="Gene3D" id="3.10.129.10">
    <property type="entry name" value="Hotdog Thioesterase"/>
    <property type="match status" value="1"/>
</dbReference>
<evidence type="ECO:0000259" key="1">
    <source>
        <dbReference type="Pfam" id="PF09500"/>
    </source>
</evidence>
<dbReference type="Pfam" id="PF09500">
    <property type="entry name" value="YiiD_C"/>
    <property type="match status" value="1"/>
</dbReference>
<evidence type="ECO:0000313" key="2">
    <source>
        <dbReference type="EMBL" id="STR00218.1"/>
    </source>
</evidence>
<feature type="domain" description="Thioesterase putative" evidence="1">
    <location>
        <begin position="4"/>
        <end position="143"/>
    </location>
</feature>
<keyword evidence="3" id="KW-1185">Reference proteome</keyword>
<dbReference type="AlphaFoldDB" id="A0A377R061"/>
<proteinExistence type="predicted"/>
<reference evidence="2 3" key="1">
    <citation type="submission" date="2018-06" db="EMBL/GenBank/DDBJ databases">
        <authorList>
            <consortium name="Pathogen Informatics"/>
            <person name="Doyle S."/>
        </authorList>
    </citation>
    <scope>NUCLEOTIDE SEQUENCE [LARGE SCALE GENOMIC DNA]</scope>
    <source>
        <strain evidence="2 3">NCTC13336</strain>
    </source>
</reference>
<dbReference type="Proteomes" id="UP000254293">
    <property type="component" value="Unassembled WGS sequence"/>
</dbReference>
<dbReference type="OrthoDB" id="572024at2"/>
<dbReference type="NCBIfam" id="TIGR02447">
    <property type="entry name" value="yiiD_Cterm"/>
    <property type="match status" value="1"/>
</dbReference>
<dbReference type="InterPro" id="IPR012660">
    <property type="entry name" value="YiiD_C"/>
</dbReference>
<sequence length="149" mass="15722">MTEQQLQDFLRSHIPATAALGIRVLACGTDEVRILMPHAPNRNHKNTVFGGSTVLGATVCGWALVHLNCPQAAGNIVIQSSQIRYTAPAHGDLTVSAQSPGSGDWARFHKMYAAHGKGKIDLAATAFSDGLPVAEFTARYAALAGAQTK</sequence>
<organism evidence="2 3">
    <name type="scientific">Kingella potus</name>
    <dbReference type="NCBI Taxonomy" id="265175"/>
    <lineage>
        <taxon>Bacteria</taxon>
        <taxon>Pseudomonadati</taxon>
        <taxon>Pseudomonadota</taxon>
        <taxon>Betaproteobacteria</taxon>
        <taxon>Neisseriales</taxon>
        <taxon>Neisseriaceae</taxon>
        <taxon>Kingella</taxon>
    </lineage>
</organism>
<dbReference type="InterPro" id="IPR029069">
    <property type="entry name" value="HotDog_dom_sf"/>
</dbReference>
<protein>
    <submittedName>
        <fullName evidence="2">Putative thioesterase domain</fullName>
    </submittedName>
</protein>
<dbReference type="SUPFAM" id="SSF54637">
    <property type="entry name" value="Thioesterase/thiol ester dehydrase-isomerase"/>
    <property type="match status" value="1"/>
</dbReference>
<evidence type="ECO:0000313" key="3">
    <source>
        <dbReference type="Proteomes" id="UP000254293"/>
    </source>
</evidence>
<name>A0A377R061_9NEIS</name>